<dbReference type="EMBL" id="JQSG02000003">
    <property type="protein sequence ID" value="OBS09045.1"/>
    <property type="molecule type" value="Genomic_DNA"/>
</dbReference>
<name>A0A1A6C3C5_9GAMM</name>
<evidence type="ECO:0000313" key="2">
    <source>
        <dbReference type="Proteomes" id="UP000029273"/>
    </source>
</evidence>
<dbReference type="Proteomes" id="UP000029273">
    <property type="component" value="Unassembled WGS sequence"/>
</dbReference>
<protein>
    <submittedName>
        <fullName evidence="1">Uncharacterized protein</fullName>
    </submittedName>
</protein>
<evidence type="ECO:0000313" key="1">
    <source>
        <dbReference type="EMBL" id="OBS09045.1"/>
    </source>
</evidence>
<comment type="caution">
    <text evidence="1">The sequence shown here is derived from an EMBL/GenBank/DDBJ whole genome shotgun (WGS) entry which is preliminary data.</text>
</comment>
<sequence>MFQDIKQANRIEGLVSKWELLAISEYVGFACIAQPSCRGIVEANIFDSIMELGAQILIAAADVQ</sequence>
<organism evidence="1 2">
    <name type="scientific">Acidihalobacter prosperus</name>
    <dbReference type="NCBI Taxonomy" id="160660"/>
    <lineage>
        <taxon>Bacteria</taxon>
        <taxon>Pseudomonadati</taxon>
        <taxon>Pseudomonadota</taxon>
        <taxon>Gammaproteobacteria</taxon>
        <taxon>Chromatiales</taxon>
        <taxon>Ectothiorhodospiraceae</taxon>
        <taxon>Acidihalobacter</taxon>
    </lineage>
</organism>
<proteinExistence type="predicted"/>
<accession>A0A1A6C3C5</accession>
<gene>
    <name evidence="1" type="ORF">Thpro_021373</name>
</gene>
<keyword evidence="2" id="KW-1185">Reference proteome</keyword>
<dbReference type="AlphaFoldDB" id="A0A1A6C3C5"/>
<reference evidence="1 2" key="1">
    <citation type="journal article" date="2014" name="Genome Announc.">
        <title>Draft Genome Sequence of the Iron-Oxidizing, Acidophilic, and Halotolerant 'Thiobacillus prosperus' Type Strain DSM 5130.</title>
        <authorList>
            <person name="Ossandon F.J."/>
            <person name="Cardenas J.P."/>
            <person name="Corbett M."/>
            <person name="Quatrini R."/>
            <person name="Holmes D.S."/>
            <person name="Watkin E."/>
        </authorList>
    </citation>
    <scope>NUCLEOTIDE SEQUENCE [LARGE SCALE GENOMIC DNA]</scope>
    <source>
        <strain evidence="1 2">DSM 5130</strain>
    </source>
</reference>